<feature type="domain" description="Zn(2)-C6 fungal-type" evidence="7">
    <location>
        <begin position="52"/>
        <end position="83"/>
    </location>
</feature>
<gene>
    <name evidence="8" type="ORF">GTHE00462_LOCUS19271</name>
</gene>
<feature type="domain" description="Zn(2)-C6 fungal-type" evidence="7">
    <location>
        <begin position="7"/>
        <end position="38"/>
    </location>
</feature>
<organism evidence="8">
    <name type="scientific">Guillardia theta</name>
    <name type="common">Cryptophyte</name>
    <name type="synonym">Cryptomonas phi</name>
    <dbReference type="NCBI Taxonomy" id="55529"/>
    <lineage>
        <taxon>Eukaryota</taxon>
        <taxon>Cryptophyceae</taxon>
        <taxon>Pyrenomonadales</taxon>
        <taxon>Geminigeraceae</taxon>
        <taxon>Guillardia</taxon>
    </lineage>
</organism>
<dbReference type="GO" id="GO:0000978">
    <property type="term" value="F:RNA polymerase II cis-regulatory region sequence-specific DNA binding"/>
    <property type="evidence" value="ECO:0007669"/>
    <property type="project" value="TreeGrafter"/>
</dbReference>
<evidence type="ECO:0000256" key="6">
    <source>
        <dbReference type="ARBA" id="ARBA00023242"/>
    </source>
</evidence>
<evidence type="ECO:0000256" key="5">
    <source>
        <dbReference type="ARBA" id="ARBA00023163"/>
    </source>
</evidence>
<evidence type="ECO:0000256" key="1">
    <source>
        <dbReference type="ARBA" id="ARBA00022723"/>
    </source>
</evidence>
<dbReference type="SMART" id="SM00066">
    <property type="entry name" value="GAL4"/>
    <property type="match status" value="2"/>
</dbReference>
<dbReference type="InterPro" id="IPR036864">
    <property type="entry name" value="Zn2-C6_fun-type_DNA-bd_sf"/>
</dbReference>
<dbReference type="EMBL" id="HBKN01024682">
    <property type="protein sequence ID" value="CAE2307188.1"/>
    <property type="molecule type" value="Transcribed_RNA"/>
</dbReference>
<keyword evidence="5" id="KW-0804">Transcription</keyword>
<dbReference type="PROSITE" id="PS50048">
    <property type="entry name" value="ZN2_CY6_FUNGAL_2"/>
    <property type="match status" value="2"/>
</dbReference>
<dbReference type="CDD" id="cd00067">
    <property type="entry name" value="GAL4"/>
    <property type="match status" value="2"/>
</dbReference>
<sequence length="470" mass="53413">MTRTQLACKPCKDARLKCDNFQPCTRCVASNMAYLCIRVRDQHIPRKRSSVACSSCKRSKLKCDENRPCSRCKRLHKEASCVDEELQLIPLQFNDVEEEIQDVQQLSLPPDHPARSQQLQVERPIDFWIRSLSFDRPSLLRERMNSMGWPDRVLARHWEFGFSSKELMNIFVSLPPYLQQVTRRALHAIEIIMADKMEKKARTPQAKLLMENETVSEQDLELERSLYRQQSFAVIKQHLHPSTGKRAHVYISDTACRILGLHAEEALARIANRELSLATTEFEYLCYVMLGTWLYATSPGRPLNLYMRVRDLGSSGDTGCVLTRFAQQEEFDCHGRVRSMKTYVLPLDKEGFKASAEPPDSPFALFNKHMTGQRDYETLMNDFESDMFAGETILGMQKSKQGMERLEALGRDLERMYHPFVEHAERILQEKSPGGRVGTLAGSLGPLVSGSSGGPFGLGTVSGQQTVTGL</sequence>
<evidence type="ECO:0000259" key="7">
    <source>
        <dbReference type="PROSITE" id="PS50048"/>
    </source>
</evidence>
<name>A0A7S4KW38_GUITH</name>
<protein>
    <recommendedName>
        <fullName evidence="7">Zn(2)-C6 fungal-type domain-containing protein</fullName>
    </recommendedName>
</protein>
<proteinExistence type="predicted"/>
<accession>A0A7S4KW38</accession>
<evidence type="ECO:0000256" key="2">
    <source>
        <dbReference type="ARBA" id="ARBA00022833"/>
    </source>
</evidence>
<keyword evidence="1" id="KW-0479">Metal-binding</keyword>
<keyword evidence="4" id="KW-0238">DNA-binding</keyword>
<keyword evidence="2" id="KW-0862">Zinc</keyword>
<keyword evidence="6" id="KW-0539">Nucleus</keyword>
<dbReference type="GO" id="GO:0008270">
    <property type="term" value="F:zinc ion binding"/>
    <property type="evidence" value="ECO:0007669"/>
    <property type="project" value="InterPro"/>
</dbReference>
<dbReference type="PANTHER" id="PTHR31944">
    <property type="entry name" value="HEME-RESPONSIVE ZINC FINGER TRANSCRIPTION FACTOR HAP1"/>
    <property type="match status" value="1"/>
</dbReference>
<reference evidence="8" key="1">
    <citation type="submission" date="2021-01" db="EMBL/GenBank/DDBJ databases">
        <authorList>
            <person name="Corre E."/>
            <person name="Pelletier E."/>
            <person name="Niang G."/>
            <person name="Scheremetjew M."/>
            <person name="Finn R."/>
            <person name="Kale V."/>
            <person name="Holt S."/>
            <person name="Cochrane G."/>
            <person name="Meng A."/>
            <person name="Brown T."/>
            <person name="Cohen L."/>
        </authorList>
    </citation>
    <scope>NUCLEOTIDE SEQUENCE</scope>
    <source>
        <strain evidence="8">CCMP 2712</strain>
    </source>
</reference>
<dbReference type="InterPro" id="IPR001138">
    <property type="entry name" value="Zn2Cys6_DnaBD"/>
</dbReference>
<dbReference type="AlphaFoldDB" id="A0A7S4KW38"/>
<dbReference type="SUPFAM" id="SSF57701">
    <property type="entry name" value="Zn2/Cys6 DNA-binding domain"/>
    <property type="match status" value="2"/>
</dbReference>
<dbReference type="GO" id="GO:0001228">
    <property type="term" value="F:DNA-binding transcription activator activity, RNA polymerase II-specific"/>
    <property type="evidence" value="ECO:0007669"/>
    <property type="project" value="TreeGrafter"/>
</dbReference>
<dbReference type="Pfam" id="PF00172">
    <property type="entry name" value="Zn_clus"/>
    <property type="match status" value="2"/>
</dbReference>
<dbReference type="PROSITE" id="PS00463">
    <property type="entry name" value="ZN2_CY6_FUNGAL_1"/>
    <property type="match status" value="2"/>
</dbReference>
<dbReference type="Gene3D" id="4.10.240.10">
    <property type="entry name" value="Zn(2)-C6 fungal-type DNA-binding domain"/>
    <property type="match status" value="2"/>
</dbReference>
<evidence type="ECO:0000256" key="3">
    <source>
        <dbReference type="ARBA" id="ARBA00023015"/>
    </source>
</evidence>
<dbReference type="PANTHER" id="PTHR31944:SF131">
    <property type="entry name" value="HEME-RESPONSIVE ZINC FINGER TRANSCRIPTION FACTOR HAP1"/>
    <property type="match status" value="1"/>
</dbReference>
<dbReference type="InterPro" id="IPR051430">
    <property type="entry name" value="Fungal_TF_Env_Response"/>
</dbReference>
<evidence type="ECO:0000313" key="8">
    <source>
        <dbReference type="EMBL" id="CAE2307188.1"/>
    </source>
</evidence>
<evidence type="ECO:0000256" key="4">
    <source>
        <dbReference type="ARBA" id="ARBA00023125"/>
    </source>
</evidence>
<dbReference type="GO" id="GO:0005634">
    <property type="term" value="C:nucleus"/>
    <property type="evidence" value="ECO:0007669"/>
    <property type="project" value="TreeGrafter"/>
</dbReference>
<keyword evidence="3" id="KW-0805">Transcription regulation</keyword>